<gene>
    <name evidence="2" type="ORF">L4923_25525</name>
</gene>
<evidence type="ECO:0000313" key="3">
    <source>
        <dbReference type="Proteomes" id="UP001201701"/>
    </source>
</evidence>
<reference evidence="2 3" key="1">
    <citation type="submission" date="2022-02" db="EMBL/GenBank/DDBJ databases">
        <title>Draft genome sequence of Mezorhizobium retamae strain IRAMC:0171 isolated from Retama raetam nodules.</title>
        <authorList>
            <person name="Bengaied R."/>
            <person name="Sbissi I."/>
            <person name="Huber K."/>
            <person name="Ghodbane F."/>
            <person name="Nouioui I."/>
            <person name="Tarhouni M."/>
            <person name="Gtari M."/>
        </authorList>
    </citation>
    <scope>NUCLEOTIDE SEQUENCE [LARGE SCALE GENOMIC DNA]</scope>
    <source>
        <strain evidence="2 3">IRAMC:0171</strain>
    </source>
</reference>
<dbReference type="EMBL" id="JAKREW010000041">
    <property type="protein sequence ID" value="MCG7508408.1"/>
    <property type="molecule type" value="Genomic_DNA"/>
</dbReference>
<evidence type="ECO:0000313" key="2">
    <source>
        <dbReference type="EMBL" id="MCG7508408.1"/>
    </source>
</evidence>
<evidence type="ECO:0000256" key="1">
    <source>
        <dbReference type="SAM" id="MobiDB-lite"/>
    </source>
</evidence>
<proteinExistence type="predicted"/>
<feature type="region of interest" description="Disordered" evidence="1">
    <location>
        <begin position="1"/>
        <end position="32"/>
    </location>
</feature>
<comment type="caution">
    <text evidence="2">The sequence shown here is derived from an EMBL/GenBank/DDBJ whole genome shotgun (WGS) entry which is preliminary data.</text>
</comment>
<dbReference type="Pfam" id="PF00574">
    <property type="entry name" value="CLP_protease"/>
    <property type="match status" value="1"/>
</dbReference>
<dbReference type="Proteomes" id="UP001201701">
    <property type="component" value="Unassembled WGS sequence"/>
</dbReference>
<dbReference type="Gene3D" id="3.90.226.10">
    <property type="entry name" value="2-enoyl-CoA Hydratase, Chain A, domain 1"/>
    <property type="match status" value="1"/>
</dbReference>
<dbReference type="InterPro" id="IPR029045">
    <property type="entry name" value="ClpP/crotonase-like_dom_sf"/>
</dbReference>
<organism evidence="2 3">
    <name type="scientific">Mesorhizobium retamae</name>
    <dbReference type="NCBI Taxonomy" id="2912854"/>
    <lineage>
        <taxon>Bacteria</taxon>
        <taxon>Pseudomonadati</taxon>
        <taxon>Pseudomonadota</taxon>
        <taxon>Alphaproteobacteria</taxon>
        <taxon>Hyphomicrobiales</taxon>
        <taxon>Phyllobacteriaceae</taxon>
        <taxon>Mesorhizobium</taxon>
    </lineage>
</organism>
<protein>
    <submittedName>
        <fullName evidence="2">ATP-dependent Clp protease proteolytic subunit</fullName>
    </submittedName>
</protein>
<keyword evidence="3" id="KW-1185">Reference proteome</keyword>
<keyword evidence="2" id="KW-0645">Protease</keyword>
<dbReference type="InterPro" id="IPR023562">
    <property type="entry name" value="ClpP/TepA"/>
</dbReference>
<accession>A0ABS9QNI5</accession>
<dbReference type="GO" id="GO:0006508">
    <property type="term" value="P:proteolysis"/>
    <property type="evidence" value="ECO:0007669"/>
    <property type="project" value="UniProtKB-KW"/>
</dbReference>
<dbReference type="RefSeq" id="WP_239369919.1">
    <property type="nucleotide sequence ID" value="NZ_JAKREW010000041.1"/>
</dbReference>
<sequence>MIHMPSYRPDNGRATNHDAEPPDGPAQPPSDDKLLVGSNVQINGMINDDLFLTFMKQLGDVRASNEDLILELMTQGGDADTARRIALEIRVFKTRSGKNAYAIGKTAVMSAGITIFSAFDCANRFLTPDATLLIHERHISRTITLEGPIKSCMQIVREESSALETAERVEREDFEHFVKGSSMSADDLFERAKDNCYLTAQDALDLRLIARIIG</sequence>
<name>A0ABS9QNI5_9HYPH</name>
<dbReference type="SUPFAM" id="SSF52096">
    <property type="entry name" value="ClpP/crotonase"/>
    <property type="match status" value="1"/>
</dbReference>
<dbReference type="GO" id="GO:0008233">
    <property type="term" value="F:peptidase activity"/>
    <property type="evidence" value="ECO:0007669"/>
    <property type="project" value="UniProtKB-KW"/>
</dbReference>
<keyword evidence="2" id="KW-0378">Hydrolase</keyword>